<dbReference type="InterPro" id="IPR000477">
    <property type="entry name" value="RT_dom"/>
</dbReference>
<feature type="domain" description="Reverse transcriptase" evidence="1">
    <location>
        <begin position="275"/>
        <end position="345"/>
    </location>
</feature>
<dbReference type="SUPFAM" id="SSF56672">
    <property type="entry name" value="DNA/RNA polymerases"/>
    <property type="match status" value="1"/>
</dbReference>
<dbReference type="InterPro" id="IPR001969">
    <property type="entry name" value="Aspartic_peptidase_AS"/>
</dbReference>
<keyword evidence="3" id="KW-1185">Reference proteome</keyword>
<evidence type="ECO:0000313" key="2">
    <source>
        <dbReference type="EMBL" id="KAK9085283.1"/>
    </source>
</evidence>
<organism evidence="2 3">
    <name type="scientific">Stephania japonica</name>
    <dbReference type="NCBI Taxonomy" id="461633"/>
    <lineage>
        <taxon>Eukaryota</taxon>
        <taxon>Viridiplantae</taxon>
        <taxon>Streptophyta</taxon>
        <taxon>Embryophyta</taxon>
        <taxon>Tracheophyta</taxon>
        <taxon>Spermatophyta</taxon>
        <taxon>Magnoliopsida</taxon>
        <taxon>Ranunculales</taxon>
        <taxon>Menispermaceae</taxon>
        <taxon>Menispermoideae</taxon>
        <taxon>Cissampelideae</taxon>
        <taxon>Stephania</taxon>
    </lineage>
</organism>
<reference evidence="2 3" key="1">
    <citation type="submission" date="2024-01" db="EMBL/GenBank/DDBJ databases">
        <title>Genome assemblies of Stephania.</title>
        <authorList>
            <person name="Yang L."/>
        </authorList>
    </citation>
    <scope>NUCLEOTIDE SEQUENCE [LARGE SCALE GENOMIC DNA]</scope>
    <source>
        <strain evidence="2">QJT</strain>
        <tissue evidence="2">Leaf</tissue>
    </source>
</reference>
<dbReference type="Pfam" id="PF00078">
    <property type="entry name" value="RVT_1"/>
    <property type="match status" value="1"/>
</dbReference>
<dbReference type="EMBL" id="JBBNAE010000011">
    <property type="protein sequence ID" value="KAK9085283.1"/>
    <property type="molecule type" value="Genomic_DNA"/>
</dbReference>
<dbReference type="PANTHER" id="PTHR15503:SF45">
    <property type="entry name" value="RNA-DIRECTED DNA POLYMERASE HOMOLOG"/>
    <property type="match status" value="1"/>
</dbReference>
<comment type="caution">
    <text evidence="2">The sequence shown here is derived from an EMBL/GenBank/DDBJ whole genome shotgun (WGS) entry which is preliminary data.</text>
</comment>
<name>A0AAP0E9Y5_9MAGN</name>
<dbReference type="InterPro" id="IPR043128">
    <property type="entry name" value="Rev_trsase/Diguanyl_cyclase"/>
</dbReference>
<dbReference type="Gene3D" id="2.40.70.10">
    <property type="entry name" value="Acid Proteases"/>
    <property type="match status" value="1"/>
</dbReference>
<dbReference type="InterPro" id="IPR021109">
    <property type="entry name" value="Peptidase_aspartic_dom_sf"/>
</dbReference>
<dbReference type="Proteomes" id="UP001417504">
    <property type="component" value="Unassembled WGS sequence"/>
</dbReference>
<dbReference type="Gene3D" id="3.30.70.270">
    <property type="match status" value="1"/>
</dbReference>
<protein>
    <recommendedName>
        <fullName evidence="1">Reverse transcriptase domain-containing protein</fullName>
    </recommendedName>
</protein>
<gene>
    <name evidence="2" type="ORF">Sjap_025694</name>
</gene>
<dbReference type="InterPro" id="IPR032567">
    <property type="entry name" value="RTL1-rel"/>
</dbReference>
<dbReference type="GO" id="GO:0004190">
    <property type="term" value="F:aspartic-type endopeptidase activity"/>
    <property type="evidence" value="ECO:0007669"/>
    <property type="project" value="InterPro"/>
</dbReference>
<dbReference type="Gene3D" id="3.10.10.10">
    <property type="entry name" value="HIV Type 1 Reverse Transcriptase, subunit A, domain 1"/>
    <property type="match status" value="1"/>
</dbReference>
<dbReference type="PANTHER" id="PTHR15503">
    <property type="entry name" value="LDOC1 RELATED"/>
    <property type="match status" value="1"/>
</dbReference>
<sequence>MSASSSRPQIEAARERVHVAATAPTVVQPDRDATRQLVEGMLSICDVSMHVLFDSGSTLSFISGRRVGQLGLSVKTLDPHLVLRTAAGDKIYPNRICRNCVVEIEGHQLPVDFRVLEYLEFDALLGMDWLSAYRAHIDCFGKMIVFDIEGIPVFTFVGTASDLPISRGRLATIQEMEAFRTVVEPDLRPEIRLEDVPVVSEFPEVFPDDLPGLPPPRSVEFMIELIRGADMISDTDRTGMSRSEQGELRSQLEELLQKGFIHPSMSPWGAPVLFVKKKDGSLRLCIDYRKLNQVTIRNRYPLPRIDDLFDQLAGAKFFSKIDLRSGYHQLRIRESDIEKTAFSTRYGLFEFTDHAIWGD</sequence>
<dbReference type="InterPro" id="IPR043502">
    <property type="entry name" value="DNA/RNA_pol_sf"/>
</dbReference>
<dbReference type="GO" id="GO:0006508">
    <property type="term" value="P:proteolysis"/>
    <property type="evidence" value="ECO:0007669"/>
    <property type="project" value="InterPro"/>
</dbReference>
<dbReference type="PROSITE" id="PS00141">
    <property type="entry name" value="ASP_PROTEASE"/>
    <property type="match status" value="1"/>
</dbReference>
<dbReference type="CDD" id="cd01647">
    <property type="entry name" value="RT_LTR"/>
    <property type="match status" value="1"/>
</dbReference>
<dbReference type="CDD" id="cd00303">
    <property type="entry name" value="retropepsin_like"/>
    <property type="match status" value="1"/>
</dbReference>
<evidence type="ECO:0000313" key="3">
    <source>
        <dbReference type="Proteomes" id="UP001417504"/>
    </source>
</evidence>
<dbReference type="AlphaFoldDB" id="A0AAP0E9Y5"/>
<dbReference type="SUPFAM" id="SSF50630">
    <property type="entry name" value="Acid proteases"/>
    <property type="match status" value="1"/>
</dbReference>
<evidence type="ECO:0000259" key="1">
    <source>
        <dbReference type="Pfam" id="PF00078"/>
    </source>
</evidence>
<dbReference type="Pfam" id="PF08284">
    <property type="entry name" value="RVP_2"/>
    <property type="match status" value="1"/>
</dbReference>
<accession>A0AAP0E9Y5</accession>
<proteinExistence type="predicted"/>